<dbReference type="PANTHER" id="PTHR43191:SF2">
    <property type="entry name" value="RRNA METHYLTRANSFERASE 3, MITOCHONDRIAL"/>
    <property type="match status" value="1"/>
</dbReference>
<sequence length="254" mass="28509">MEKILSKKNERVKQWKKLLTKKGRTAAGAYLIEGSHMVEEAIKHQAPVREYILSETIAQEDKNKYPHDKLYIVSKEIAQTISETGTNQGFFAVVEIKEPTKPETPEKPYLLLDQVQDPGNVGTMIRTADAAGFAGVILGSGTVDLYNSKVLRSTQGSHFHFPVFQNDLGEWFDWFKDEHVPVYGTELNKDAASYREIPAASRFALVMGNEGNGMNRKWLERTDKNLYIPIEGNAESLNVAVAAGILMFALYQQN</sequence>
<dbReference type="InterPro" id="IPR029028">
    <property type="entry name" value="Alpha/beta_knot_MTases"/>
</dbReference>
<name>A0A1I3CK96_9LACT</name>
<dbReference type="InterPro" id="IPR013123">
    <property type="entry name" value="SpoU_subst-bd"/>
</dbReference>
<protein>
    <submittedName>
        <fullName evidence="5">RNA methyltransferase, TrmH family</fullName>
    </submittedName>
</protein>
<dbReference type="InterPro" id="IPR029064">
    <property type="entry name" value="Ribosomal_eL30-like_sf"/>
</dbReference>
<dbReference type="OrthoDB" id="9794400at2"/>
<proteinExistence type="inferred from homology"/>
<organism evidence="5 6">
    <name type="scientific">Pisciglobus halotolerans</name>
    <dbReference type="NCBI Taxonomy" id="745365"/>
    <lineage>
        <taxon>Bacteria</taxon>
        <taxon>Bacillati</taxon>
        <taxon>Bacillota</taxon>
        <taxon>Bacilli</taxon>
        <taxon>Lactobacillales</taxon>
        <taxon>Carnobacteriaceae</taxon>
    </lineage>
</organism>
<dbReference type="InterPro" id="IPR051259">
    <property type="entry name" value="rRNA_Methyltransferase"/>
</dbReference>
<dbReference type="Proteomes" id="UP000198668">
    <property type="component" value="Unassembled WGS sequence"/>
</dbReference>
<dbReference type="GO" id="GO:0003723">
    <property type="term" value="F:RNA binding"/>
    <property type="evidence" value="ECO:0007669"/>
    <property type="project" value="InterPro"/>
</dbReference>
<dbReference type="InterPro" id="IPR001537">
    <property type="entry name" value="SpoU_MeTrfase"/>
</dbReference>
<keyword evidence="3 5" id="KW-0808">Transferase</keyword>
<evidence type="ECO:0000313" key="5">
    <source>
        <dbReference type="EMBL" id="SFH74898.1"/>
    </source>
</evidence>
<evidence type="ECO:0000313" key="6">
    <source>
        <dbReference type="Proteomes" id="UP000198668"/>
    </source>
</evidence>
<dbReference type="CDD" id="cd18095">
    <property type="entry name" value="SpoU-like_rRNA-MTase"/>
    <property type="match status" value="1"/>
</dbReference>
<evidence type="ECO:0000256" key="1">
    <source>
        <dbReference type="ARBA" id="ARBA00007228"/>
    </source>
</evidence>
<accession>A0A1I3CK96</accession>
<dbReference type="GO" id="GO:0008173">
    <property type="term" value="F:RNA methyltransferase activity"/>
    <property type="evidence" value="ECO:0007669"/>
    <property type="project" value="InterPro"/>
</dbReference>
<gene>
    <name evidence="5" type="ORF">SAMN04489868_11927</name>
</gene>
<dbReference type="PANTHER" id="PTHR43191">
    <property type="entry name" value="RRNA METHYLTRANSFERASE 3"/>
    <property type="match status" value="1"/>
</dbReference>
<dbReference type="GO" id="GO:0006396">
    <property type="term" value="P:RNA processing"/>
    <property type="evidence" value="ECO:0007669"/>
    <property type="project" value="InterPro"/>
</dbReference>
<dbReference type="GO" id="GO:0005737">
    <property type="term" value="C:cytoplasm"/>
    <property type="evidence" value="ECO:0007669"/>
    <property type="project" value="UniProtKB-ARBA"/>
</dbReference>
<dbReference type="Gene3D" id="3.30.1330.30">
    <property type="match status" value="1"/>
</dbReference>
<dbReference type="GO" id="GO:0032259">
    <property type="term" value="P:methylation"/>
    <property type="evidence" value="ECO:0007669"/>
    <property type="project" value="UniProtKB-KW"/>
</dbReference>
<dbReference type="Pfam" id="PF22435">
    <property type="entry name" value="MRM3-like_sub_bind"/>
    <property type="match status" value="1"/>
</dbReference>
<dbReference type="InterPro" id="IPR053888">
    <property type="entry name" value="MRM3-like_sub_bind"/>
</dbReference>
<evidence type="ECO:0000259" key="4">
    <source>
        <dbReference type="SMART" id="SM00967"/>
    </source>
</evidence>
<dbReference type="EMBL" id="FOQE01000019">
    <property type="protein sequence ID" value="SFH74898.1"/>
    <property type="molecule type" value="Genomic_DNA"/>
</dbReference>
<dbReference type="Pfam" id="PF00588">
    <property type="entry name" value="SpoU_methylase"/>
    <property type="match status" value="1"/>
</dbReference>
<dbReference type="AlphaFoldDB" id="A0A1I3CK96"/>
<dbReference type="SMART" id="SM00967">
    <property type="entry name" value="SpoU_sub_bind"/>
    <property type="match status" value="1"/>
</dbReference>
<feature type="domain" description="RNA 2-O ribose methyltransferase substrate binding" evidence="4">
    <location>
        <begin position="31"/>
        <end position="100"/>
    </location>
</feature>
<keyword evidence="2 5" id="KW-0489">Methyltransferase</keyword>
<dbReference type="RefSeq" id="WP_092092552.1">
    <property type="nucleotide sequence ID" value="NZ_FOQE01000019.1"/>
</dbReference>
<dbReference type="InterPro" id="IPR029026">
    <property type="entry name" value="tRNA_m1G_MTases_N"/>
</dbReference>
<reference evidence="5 6" key="1">
    <citation type="submission" date="2016-10" db="EMBL/GenBank/DDBJ databases">
        <authorList>
            <person name="de Groot N.N."/>
        </authorList>
    </citation>
    <scope>NUCLEOTIDE SEQUENCE [LARGE SCALE GENOMIC DNA]</scope>
    <source>
        <strain evidence="5 6">DSM 27630</strain>
    </source>
</reference>
<dbReference type="SUPFAM" id="SSF75217">
    <property type="entry name" value="alpha/beta knot"/>
    <property type="match status" value="1"/>
</dbReference>
<dbReference type="SUPFAM" id="SSF55315">
    <property type="entry name" value="L30e-like"/>
    <property type="match status" value="1"/>
</dbReference>
<evidence type="ECO:0000256" key="3">
    <source>
        <dbReference type="ARBA" id="ARBA00022679"/>
    </source>
</evidence>
<evidence type="ECO:0000256" key="2">
    <source>
        <dbReference type="ARBA" id="ARBA00022603"/>
    </source>
</evidence>
<dbReference type="Gene3D" id="3.40.1280.10">
    <property type="match status" value="1"/>
</dbReference>
<keyword evidence="6" id="KW-1185">Reference proteome</keyword>
<comment type="similarity">
    <text evidence="1">Belongs to the class IV-like SAM-binding methyltransferase superfamily. RNA methyltransferase TrmH family.</text>
</comment>